<gene>
    <name evidence="13" type="primary">MOGT1</name>
    <name evidence="12" type="ORF">CCAP1982_LOCUS21661</name>
</gene>
<evidence type="ECO:0000256" key="11">
    <source>
        <dbReference type="RuleBase" id="RU367023"/>
    </source>
</evidence>
<name>W8BUG8_CERCA</name>
<evidence type="ECO:0000256" key="8">
    <source>
        <dbReference type="ARBA" id="ARBA00023098"/>
    </source>
</evidence>
<evidence type="ECO:0000256" key="6">
    <source>
        <dbReference type="ARBA" id="ARBA00022824"/>
    </source>
</evidence>
<dbReference type="GO" id="GO:0005789">
    <property type="term" value="C:endoplasmic reticulum membrane"/>
    <property type="evidence" value="ECO:0007669"/>
    <property type="project" value="UniProtKB-SubCell"/>
</dbReference>
<accession>W8BUG8</accession>
<dbReference type="PANTHER" id="PTHR12317:SF79">
    <property type="entry name" value="ACYLTRANSFERASE"/>
    <property type="match status" value="1"/>
</dbReference>
<dbReference type="OrthoDB" id="264532at2759"/>
<evidence type="ECO:0000313" key="13">
    <source>
        <dbReference type="EMBL" id="JAC04976.1"/>
    </source>
</evidence>
<dbReference type="EMBL" id="CAJHJT010000056">
    <property type="protein sequence ID" value="CAD7013607.1"/>
    <property type="molecule type" value="Genomic_DNA"/>
</dbReference>
<keyword evidence="3" id="KW-0444">Lipid biosynthesis</keyword>
<keyword evidence="5 11" id="KW-0812">Transmembrane</keyword>
<evidence type="ECO:0000256" key="5">
    <source>
        <dbReference type="ARBA" id="ARBA00022692"/>
    </source>
</evidence>
<dbReference type="KEGG" id="ccat:101461674"/>
<reference evidence="13" key="2">
    <citation type="journal article" date="2014" name="BMC Genomics">
        <title>A genomic perspective to assessing quality of mass-reared SIT flies used in Mediterranean fruit fly (Ceratitis capitata) eradication in California.</title>
        <authorList>
            <person name="Calla B."/>
            <person name="Hall B."/>
            <person name="Hou S."/>
            <person name="Geib S.M."/>
        </authorList>
    </citation>
    <scope>NUCLEOTIDE SEQUENCE</scope>
</reference>
<dbReference type="InterPro" id="IPR007130">
    <property type="entry name" value="DAGAT"/>
</dbReference>
<evidence type="ECO:0000256" key="7">
    <source>
        <dbReference type="ARBA" id="ARBA00022989"/>
    </source>
</evidence>
<keyword evidence="10 13" id="KW-0012">Acyltransferase</keyword>
<keyword evidence="8" id="KW-0443">Lipid metabolism</keyword>
<protein>
    <recommendedName>
        <fullName evidence="11">Acyltransferase</fullName>
        <ecNumber evidence="11">2.3.1.-</ecNumber>
    </recommendedName>
</protein>
<sequence length="336" mass="38892">MAKIEKGYATPFFIGEFAAMVYFLVVTIVFPCCWLITIFLIIYGNYFWKIVMLTYLFYIHITNAKFFFNIKGNGFRFLRSNWLWKQLRLYFPVELVKTVNLPADRHYIFANFPHGVVTYGCSINVTFDIDNWLALFPGIRPRQTILNATFLTPFFHEYLRCCGFISVSEKSLMHHLTTRWRGDGFTSNGVVIMVGGAQEALDSHPGQYELTFLRRKGFVRVAIKSGAAIVPCFTFGEVDSFDRWDGHRAQSWQLLIKYLFGISITLIKGRGGCPLPFKRRIVQVVGAPIDVVQSDNPQPEYIEEIHQKVVESVKKLFEEHKSKYVENYENVKLVIN</sequence>
<comment type="similarity">
    <text evidence="2 11">Belongs to the diacylglycerol acyltransferase family.</text>
</comment>
<keyword evidence="6 11" id="KW-0256">Endoplasmic reticulum</keyword>
<dbReference type="PANTHER" id="PTHR12317">
    <property type="entry name" value="DIACYLGLYCEROL O-ACYLTRANSFERASE"/>
    <property type="match status" value="1"/>
</dbReference>
<reference evidence="12" key="3">
    <citation type="submission" date="2020-11" db="EMBL/GenBank/DDBJ databases">
        <authorList>
            <person name="Whitehead M."/>
        </authorList>
    </citation>
    <scope>NUCLEOTIDE SEQUENCE</scope>
    <source>
        <strain evidence="12">EGII</strain>
    </source>
</reference>
<proteinExistence type="evidence at transcript level"/>
<feature type="transmembrane region" description="Helical" evidence="11">
    <location>
        <begin position="50"/>
        <end position="68"/>
    </location>
</feature>
<keyword evidence="9 11" id="KW-0472">Membrane</keyword>
<evidence type="ECO:0000256" key="9">
    <source>
        <dbReference type="ARBA" id="ARBA00023136"/>
    </source>
</evidence>
<evidence type="ECO:0000256" key="3">
    <source>
        <dbReference type="ARBA" id="ARBA00022516"/>
    </source>
</evidence>
<reference evidence="13" key="1">
    <citation type="submission" date="2013-07" db="EMBL/GenBank/DDBJ databases">
        <authorList>
            <person name="Geib S."/>
        </authorList>
    </citation>
    <scope>NUCLEOTIDE SEQUENCE</scope>
</reference>
<dbReference type="Pfam" id="PF03982">
    <property type="entry name" value="DAGAT"/>
    <property type="match status" value="1"/>
</dbReference>
<evidence type="ECO:0000256" key="2">
    <source>
        <dbReference type="ARBA" id="ARBA00005420"/>
    </source>
</evidence>
<keyword evidence="4 11" id="KW-0808">Transferase</keyword>
<evidence type="ECO:0000256" key="10">
    <source>
        <dbReference type="ARBA" id="ARBA00023315"/>
    </source>
</evidence>
<dbReference type="CDD" id="cd07987">
    <property type="entry name" value="LPLAT_MGAT-like"/>
    <property type="match status" value="1"/>
</dbReference>
<keyword evidence="7 11" id="KW-1133">Transmembrane helix</keyword>
<dbReference type="GO" id="GO:0019432">
    <property type="term" value="P:triglyceride biosynthetic process"/>
    <property type="evidence" value="ECO:0007669"/>
    <property type="project" value="TreeGrafter"/>
</dbReference>
<comment type="subcellular location">
    <subcellularLocation>
        <location evidence="1 11">Endoplasmic reticulum membrane</location>
        <topology evidence="1 11">Multi-pass membrane protein</topology>
    </subcellularLocation>
</comment>
<keyword evidence="14" id="KW-1185">Reference proteome</keyword>
<evidence type="ECO:0000256" key="1">
    <source>
        <dbReference type="ARBA" id="ARBA00004477"/>
    </source>
</evidence>
<dbReference type="Proteomes" id="UP000606786">
    <property type="component" value="Unassembled WGS sequence"/>
</dbReference>
<organism evidence="13">
    <name type="scientific">Ceratitis capitata</name>
    <name type="common">Mediterranean fruit fly</name>
    <name type="synonym">Tephritis capitata</name>
    <dbReference type="NCBI Taxonomy" id="7213"/>
    <lineage>
        <taxon>Eukaryota</taxon>
        <taxon>Metazoa</taxon>
        <taxon>Ecdysozoa</taxon>
        <taxon>Arthropoda</taxon>
        <taxon>Hexapoda</taxon>
        <taxon>Insecta</taxon>
        <taxon>Pterygota</taxon>
        <taxon>Neoptera</taxon>
        <taxon>Endopterygota</taxon>
        <taxon>Diptera</taxon>
        <taxon>Brachycera</taxon>
        <taxon>Muscomorpha</taxon>
        <taxon>Tephritoidea</taxon>
        <taxon>Tephritidae</taxon>
        <taxon>Ceratitis</taxon>
        <taxon>Ceratitis</taxon>
    </lineage>
</organism>
<dbReference type="GO" id="GO:0004144">
    <property type="term" value="F:diacylglycerol O-acyltransferase activity"/>
    <property type="evidence" value="ECO:0007669"/>
    <property type="project" value="TreeGrafter"/>
</dbReference>
<dbReference type="EMBL" id="GAMC01001580">
    <property type="protein sequence ID" value="JAC04976.1"/>
    <property type="molecule type" value="mRNA"/>
</dbReference>
<feature type="transmembrane region" description="Helical" evidence="11">
    <location>
        <begin position="21"/>
        <end position="44"/>
    </location>
</feature>
<evidence type="ECO:0000313" key="14">
    <source>
        <dbReference type="Proteomes" id="UP000606786"/>
    </source>
</evidence>
<dbReference type="GeneID" id="101461674"/>
<evidence type="ECO:0000313" key="12">
    <source>
        <dbReference type="EMBL" id="CAD7013607.1"/>
    </source>
</evidence>
<evidence type="ECO:0000256" key="4">
    <source>
        <dbReference type="ARBA" id="ARBA00022679"/>
    </source>
</evidence>
<dbReference type="EC" id="2.3.1.-" evidence="11"/>
<dbReference type="AlphaFoldDB" id="W8BUG8"/>